<evidence type="ECO:0000256" key="5">
    <source>
        <dbReference type="ARBA" id="ARBA00022833"/>
    </source>
</evidence>
<dbReference type="PROSITE" id="PS51981">
    <property type="entry name" value="ZF_RZ"/>
    <property type="match status" value="1"/>
</dbReference>
<keyword evidence="3" id="KW-0479">Metal-binding</keyword>
<accession>A0A8K0EWI5</accession>
<dbReference type="SUPFAM" id="SSF57850">
    <property type="entry name" value="RING/U-box"/>
    <property type="match status" value="1"/>
</dbReference>
<keyword evidence="10" id="KW-1185">Reference proteome</keyword>
<dbReference type="Proteomes" id="UP000838412">
    <property type="component" value="Chromosome 7"/>
</dbReference>
<reference evidence="9" key="1">
    <citation type="submission" date="2022-01" db="EMBL/GenBank/DDBJ databases">
        <authorList>
            <person name="Braso-Vives M."/>
        </authorList>
    </citation>
    <scope>NUCLEOTIDE SEQUENCE</scope>
</reference>
<evidence type="ECO:0000256" key="1">
    <source>
        <dbReference type="ARBA" id="ARBA00004496"/>
    </source>
</evidence>
<evidence type="ECO:0000256" key="3">
    <source>
        <dbReference type="ARBA" id="ARBA00022723"/>
    </source>
</evidence>
<comment type="subcellular location">
    <subcellularLocation>
        <location evidence="1">Cytoplasm</location>
    </subcellularLocation>
</comment>
<dbReference type="EMBL" id="OV696692">
    <property type="protein sequence ID" value="CAH1269056.1"/>
    <property type="molecule type" value="Genomic_DNA"/>
</dbReference>
<dbReference type="GO" id="GO:0002376">
    <property type="term" value="P:immune system process"/>
    <property type="evidence" value="ECO:0007669"/>
    <property type="project" value="UniProtKB-KW"/>
</dbReference>
<keyword evidence="4" id="KW-0863">Zinc-finger</keyword>
<gene>
    <name evidence="9" type="primary">ZNFX1</name>
    <name evidence="9" type="ORF">BLAG_LOCUS21811</name>
</gene>
<dbReference type="Pfam" id="PF20173">
    <property type="entry name" value="ZnF_RZ-type"/>
    <property type="match status" value="1"/>
</dbReference>
<evidence type="ECO:0000256" key="7">
    <source>
        <dbReference type="SAM" id="MobiDB-lite"/>
    </source>
</evidence>
<evidence type="ECO:0000313" key="10">
    <source>
        <dbReference type="Proteomes" id="UP000838412"/>
    </source>
</evidence>
<evidence type="ECO:0000259" key="8">
    <source>
        <dbReference type="PROSITE" id="PS51981"/>
    </source>
</evidence>
<dbReference type="InterPro" id="IPR013083">
    <property type="entry name" value="Znf_RING/FYVE/PHD"/>
</dbReference>
<feature type="compositionally biased region" description="Polar residues" evidence="7">
    <location>
        <begin position="349"/>
        <end position="358"/>
    </location>
</feature>
<keyword evidence="5" id="KW-0862">Zinc</keyword>
<keyword evidence="2" id="KW-0963">Cytoplasm</keyword>
<sequence length="387" mass="44181">MPCGEPCDRPRCDHPCRKTRRCGKCKKKQPCIGMCGEPCPDKCRVCNRKELTTYVFGKEDEDDAQFVQLEDCGHVIEVSGLDQWMDTTDKKILLKTCPKCKTPIRRNHRYGNIIKKTLAMIENVKRKWYNDNVQKAQATATANRLMRELHADHDLVKHCGETSADLLWQMQRYRLFARDQIAMPTYENKVLFLKRLAKLQRERRLQIRVYMEKWLCHRTAHVGEQLRVLQAEIWKKGISLDDQAKESLLRAKRRLTGLKPFTATREELVKHAMKKVKTLTPTLSLALFGLCDEGPVQVVKASGLTQGHWCACRNGHVYAIGDRGGATMESACPECRARIVGARHRPRQPQASVGQPSGTGDGRSEARRVGRADKANLKEVYGLKFNN</sequence>
<dbReference type="GO" id="GO:0008270">
    <property type="term" value="F:zinc ion binding"/>
    <property type="evidence" value="ECO:0007669"/>
    <property type="project" value="UniProtKB-KW"/>
</dbReference>
<proteinExistence type="predicted"/>
<keyword evidence="6" id="KW-0391">Immunity</keyword>
<evidence type="ECO:0000256" key="6">
    <source>
        <dbReference type="ARBA" id="ARBA00022859"/>
    </source>
</evidence>
<dbReference type="InterPro" id="IPR046439">
    <property type="entry name" value="ZF_RZ_dom"/>
</dbReference>
<feature type="compositionally biased region" description="Basic and acidic residues" evidence="7">
    <location>
        <begin position="362"/>
        <end position="373"/>
    </location>
</feature>
<organism evidence="9 10">
    <name type="scientific">Branchiostoma lanceolatum</name>
    <name type="common">Common lancelet</name>
    <name type="synonym">Amphioxus lanceolatum</name>
    <dbReference type="NCBI Taxonomy" id="7740"/>
    <lineage>
        <taxon>Eukaryota</taxon>
        <taxon>Metazoa</taxon>
        <taxon>Chordata</taxon>
        <taxon>Cephalochordata</taxon>
        <taxon>Leptocardii</taxon>
        <taxon>Amphioxiformes</taxon>
        <taxon>Branchiostomatidae</taxon>
        <taxon>Branchiostoma</taxon>
    </lineage>
</organism>
<dbReference type="OrthoDB" id="2423195at2759"/>
<evidence type="ECO:0000256" key="4">
    <source>
        <dbReference type="ARBA" id="ARBA00022771"/>
    </source>
</evidence>
<name>A0A8K0EWI5_BRALA</name>
<dbReference type="AlphaFoldDB" id="A0A8K0EWI5"/>
<protein>
    <submittedName>
        <fullName evidence="9">ZNFX1 protein</fullName>
    </submittedName>
</protein>
<dbReference type="GO" id="GO:0005737">
    <property type="term" value="C:cytoplasm"/>
    <property type="evidence" value="ECO:0007669"/>
    <property type="project" value="UniProtKB-SubCell"/>
</dbReference>
<feature type="domain" description="RZ-type" evidence="8">
    <location>
        <begin position="290"/>
        <end position="366"/>
    </location>
</feature>
<dbReference type="Gene3D" id="3.30.40.10">
    <property type="entry name" value="Zinc/RING finger domain, C3HC4 (zinc finger)"/>
    <property type="match status" value="1"/>
</dbReference>
<feature type="region of interest" description="Disordered" evidence="7">
    <location>
        <begin position="343"/>
        <end position="373"/>
    </location>
</feature>
<evidence type="ECO:0000256" key="2">
    <source>
        <dbReference type="ARBA" id="ARBA00022490"/>
    </source>
</evidence>
<evidence type="ECO:0000313" key="9">
    <source>
        <dbReference type="EMBL" id="CAH1269056.1"/>
    </source>
</evidence>